<dbReference type="Proteomes" id="UP000580474">
    <property type="component" value="Unassembled WGS sequence"/>
</dbReference>
<name>A0A840NKT9_9PSEU</name>
<dbReference type="RefSeq" id="WP_184478640.1">
    <property type="nucleotide sequence ID" value="NZ_JACHIV010000001.1"/>
</dbReference>
<evidence type="ECO:0000313" key="1">
    <source>
        <dbReference type="EMBL" id="MBB5068877.1"/>
    </source>
</evidence>
<dbReference type="PANTHER" id="PTHR43884">
    <property type="entry name" value="ACYL-COA DEHYDROGENASE"/>
    <property type="match status" value="1"/>
</dbReference>
<evidence type="ECO:0000313" key="2">
    <source>
        <dbReference type="Proteomes" id="UP000580474"/>
    </source>
</evidence>
<protein>
    <submittedName>
        <fullName evidence="1">Alkylation response protein AidB-like acyl-CoA dehydrogenase</fullName>
    </submittedName>
</protein>
<proteinExistence type="predicted"/>
<dbReference type="InterPro" id="IPR046373">
    <property type="entry name" value="Acyl-CoA_Oxase/DH_mid-dom_sf"/>
</dbReference>
<keyword evidence="2" id="KW-1185">Reference proteome</keyword>
<accession>A0A840NKT9</accession>
<dbReference type="AlphaFoldDB" id="A0A840NKT9"/>
<dbReference type="EMBL" id="JACHIV010000001">
    <property type="protein sequence ID" value="MBB5068877.1"/>
    <property type="molecule type" value="Genomic_DNA"/>
</dbReference>
<dbReference type="InterPro" id="IPR037069">
    <property type="entry name" value="AcylCoA_DH/ox_N_sf"/>
</dbReference>
<dbReference type="Gene3D" id="2.40.110.10">
    <property type="entry name" value="Butyryl-CoA Dehydrogenase, subunit A, domain 2"/>
    <property type="match status" value="1"/>
</dbReference>
<dbReference type="GO" id="GO:0003995">
    <property type="term" value="F:acyl-CoA dehydrogenase activity"/>
    <property type="evidence" value="ECO:0007669"/>
    <property type="project" value="TreeGrafter"/>
</dbReference>
<comment type="caution">
    <text evidence="1">The sequence shown here is derived from an EMBL/GenBank/DDBJ whole genome shotgun (WGS) entry which is preliminary data.</text>
</comment>
<sequence>MTSAHTAARVAAPTGYPERAAVAEFFTAQAGELDRGGCDVRPGLRFLGELGLLGLGAPDNAGDELATMLLVVEDVAASCMSSGFSLWAQRMVVEYLARGATGPELDGELAALRDGSRIGVTAMAPAMKHVAGLEPVPVIAERTADGVRLDGPIRWASNLFDDALVVVPARFADGGGLIAVLRIDDPGVTVHDAPELLALGGTRSSSATLTGVEVPAEHVLSEDLTGFVRSVRPTFLLVQSAFCAGLAGASRRCSAELLDGLNAEFGADFAELATDHDSVRARLFDFARAPHRPSAADLLRLRLDAARVAGAATRLESAVTGGRGYVATSATSRRLREAAFLPIQAPTEGQLRWELSRSA</sequence>
<dbReference type="SUPFAM" id="SSF56645">
    <property type="entry name" value="Acyl-CoA dehydrogenase NM domain-like"/>
    <property type="match status" value="1"/>
</dbReference>
<dbReference type="InterPro" id="IPR036250">
    <property type="entry name" value="AcylCo_DH-like_C"/>
</dbReference>
<dbReference type="Gene3D" id="1.10.540.10">
    <property type="entry name" value="Acyl-CoA dehydrogenase/oxidase, N-terminal domain"/>
    <property type="match status" value="1"/>
</dbReference>
<reference evidence="1 2" key="1">
    <citation type="submission" date="2020-08" db="EMBL/GenBank/DDBJ databases">
        <title>Sequencing the genomes of 1000 actinobacteria strains.</title>
        <authorList>
            <person name="Klenk H.-P."/>
        </authorList>
    </citation>
    <scope>NUCLEOTIDE SEQUENCE [LARGE SCALE GENOMIC DNA]</scope>
    <source>
        <strain evidence="1 2">DSM 45582</strain>
    </source>
</reference>
<dbReference type="PANTHER" id="PTHR43884:SF12">
    <property type="entry name" value="ISOVALERYL-COA DEHYDROGENASE, MITOCHONDRIAL-RELATED"/>
    <property type="match status" value="1"/>
</dbReference>
<dbReference type="SUPFAM" id="SSF47203">
    <property type="entry name" value="Acyl-CoA dehydrogenase C-terminal domain-like"/>
    <property type="match status" value="1"/>
</dbReference>
<dbReference type="InterPro" id="IPR009100">
    <property type="entry name" value="AcylCoA_DH/oxidase_NM_dom_sf"/>
</dbReference>
<organism evidence="1 2">
    <name type="scientific">Saccharopolyspora gloriosae</name>
    <dbReference type="NCBI Taxonomy" id="455344"/>
    <lineage>
        <taxon>Bacteria</taxon>
        <taxon>Bacillati</taxon>
        <taxon>Actinomycetota</taxon>
        <taxon>Actinomycetes</taxon>
        <taxon>Pseudonocardiales</taxon>
        <taxon>Pseudonocardiaceae</taxon>
        <taxon>Saccharopolyspora</taxon>
    </lineage>
</organism>
<dbReference type="GO" id="GO:0050660">
    <property type="term" value="F:flavin adenine dinucleotide binding"/>
    <property type="evidence" value="ECO:0007669"/>
    <property type="project" value="InterPro"/>
</dbReference>
<gene>
    <name evidence="1" type="ORF">BJ969_001965</name>
</gene>